<keyword evidence="5" id="KW-1185">Reference proteome</keyword>
<sequence>MKELPVLPAETRRLLAPFWAAQEERAPGGRPRNGSFPAGNGAPEHQKPMPIASLSLFFEKFCPVLVDTANWHQPKGIEKKGDFYRHLIRYRSPDMETYIQDCSSRRHRLLHRLKMQGYQWRYLKAETTWNLIVGIGNAHVLETGLTLNRMYGFPYLPGSTVKGLTRYFASMALAAELAIPTDDEVVGKLWLEILEIPEEQRRRQRLRKLIAQATAGGSEAPDEPADSSEAAMAATVARWDEKVHLFQRVFGVLGQKGAVIFFDALPEVKQNERLPLVVDIVNPHYGPYYVGNDQPAPPADYYHPKPVQFLCVGPKACFRFYVATTDPELLAQVIDSTKGWLPRALGTWGIGAKTRSGYGQMQILDAPVHKGGRRNGGRHE</sequence>
<evidence type="ECO:0000256" key="1">
    <source>
        <dbReference type="ARBA" id="ARBA00023118"/>
    </source>
</evidence>
<protein>
    <submittedName>
        <fullName evidence="4">CRISPR-associated protein Cmr6</fullName>
    </submittedName>
</protein>
<evidence type="ECO:0000313" key="4">
    <source>
        <dbReference type="EMBL" id="TCP60310.1"/>
    </source>
</evidence>
<evidence type="ECO:0000256" key="2">
    <source>
        <dbReference type="SAM" id="MobiDB-lite"/>
    </source>
</evidence>
<comment type="caution">
    <text evidence="4">The sequence shown here is derived from an EMBL/GenBank/DDBJ whole genome shotgun (WGS) entry which is preliminary data.</text>
</comment>
<feature type="domain" description="CRISPR type III-associated protein" evidence="3">
    <location>
        <begin position="131"/>
        <end position="361"/>
    </location>
</feature>
<dbReference type="Pfam" id="PF03787">
    <property type="entry name" value="RAMPs"/>
    <property type="match status" value="1"/>
</dbReference>
<proteinExistence type="predicted"/>
<dbReference type="GO" id="GO:0051607">
    <property type="term" value="P:defense response to virus"/>
    <property type="evidence" value="ECO:0007669"/>
    <property type="project" value="UniProtKB-KW"/>
</dbReference>
<organism evidence="4 5">
    <name type="scientific">Heliophilum fasciatum</name>
    <dbReference type="NCBI Taxonomy" id="35700"/>
    <lineage>
        <taxon>Bacteria</taxon>
        <taxon>Bacillati</taxon>
        <taxon>Bacillota</taxon>
        <taxon>Clostridia</taxon>
        <taxon>Eubacteriales</taxon>
        <taxon>Heliobacteriaceae</taxon>
        <taxon>Heliophilum</taxon>
    </lineage>
</organism>
<dbReference type="InterPro" id="IPR010172">
    <property type="entry name" value="CRISPR-assoc_prot_TM1791"/>
</dbReference>
<dbReference type="AlphaFoldDB" id="A0A4R2RAJ7"/>
<dbReference type="PANTHER" id="PTHR39965:SF1">
    <property type="entry name" value="CRISPR SYSTEM CMR SUBUNIT CMR6"/>
    <property type="match status" value="1"/>
</dbReference>
<dbReference type="Proteomes" id="UP000294813">
    <property type="component" value="Unassembled WGS sequence"/>
</dbReference>
<name>A0A4R2RAJ7_9FIRM</name>
<accession>A0A4R2RAJ7</accession>
<keyword evidence="1" id="KW-0051">Antiviral defense</keyword>
<dbReference type="RefSeq" id="WP_131920847.1">
    <property type="nucleotide sequence ID" value="NZ_JAOQNU010000039.1"/>
</dbReference>
<dbReference type="NCBIfam" id="TIGR01898">
    <property type="entry name" value="cas_TM1791_cmr6"/>
    <property type="match status" value="1"/>
</dbReference>
<gene>
    <name evidence="4" type="ORF">EDD73_1399</name>
</gene>
<dbReference type="PANTHER" id="PTHR39965">
    <property type="entry name" value="CRISPR SYSTEM CMR SUBUNIT CMR6"/>
    <property type="match status" value="1"/>
</dbReference>
<feature type="region of interest" description="Disordered" evidence="2">
    <location>
        <begin position="24"/>
        <end position="44"/>
    </location>
</feature>
<dbReference type="OrthoDB" id="9813956at2"/>
<evidence type="ECO:0000313" key="5">
    <source>
        <dbReference type="Proteomes" id="UP000294813"/>
    </source>
</evidence>
<dbReference type="InterPro" id="IPR005537">
    <property type="entry name" value="RAMP_III_fam"/>
</dbReference>
<evidence type="ECO:0000259" key="3">
    <source>
        <dbReference type="Pfam" id="PF03787"/>
    </source>
</evidence>
<dbReference type="EMBL" id="SLXT01000039">
    <property type="protein sequence ID" value="TCP60310.1"/>
    <property type="molecule type" value="Genomic_DNA"/>
</dbReference>
<reference evidence="4 5" key="1">
    <citation type="submission" date="2019-03" db="EMBL/GenBank/DDBJ databases">
        <title>Genomic Encyclopedia of Type Strains, Phase IV (KMG-IV): sequencing the most valuable type-strain genomes for metagenomic binning, comparative biology and taxonomic classification.</title>
        <authorList>
            <person name="Goeker M."/>
        </authorList>
    </citation>
    <scope>NUCLEOTIDE SEQUENCE [LARGE SCALE GENOMIC DNA]</scope>
    <source>
        <strain evidence="4 5">DSM 11170</strain>
    </source>
</reference>